<dbReference type="CDD" id="cd14297">
    <property type="entry name" value="UBA2_spUBP14_like"/>
    <property type="match status" value="1"/>
</dbReference>
<evidence type="ECO:0000256" key="5">
    <source>
        <dbReference type="ARBA" id="ARBA00022737"/>
    </source>
</evidence>
<dbReference type="Gene3D" id="1.10.8.10">
    <property type="entry name" value="DNA helicase RuvA subunit, C-terminal domain"/>
    <property type="match status" value="2"/>
</dbReference>
<evidence type="ECO:0000256" key="9">
    <source>
        <dbReference type="ARBA" id="ARBA00022807"/>
    </source>
</evidence>
<evidence type="ECO:0000256" key="13">
    <source>
        <dbReference type="PIRSR" id="PIRSR016308-3"/>
    </source>
</evidence>
<dbReference type="GO" id="GO:0008270">
    <property type="term" value="F:zinc ion binding"/>
    <property type="evidence" value="ECO:0007669"/>
    <property type="project" value="UniProtKB-UniRule"/>
</dbReference>
<evidence type="ECO:0000313" key="20">
    <source>
        <dbReference type="Proteomes" id="UP000007241"/>
    </source>
</evidence>
<dbReference type="PIRSF" id="PIRSF016308">
    <property type="entry name" value="UBP"/>
    <property type="match status" value="1"/>
</dbReference>
<dbReference type="Pfam" id="PF00627">
    <property type="entry name" value="UBA"/>
    <property type="match status" value="2"/>
</dbReference>
<feature type="active site" description="Nucleophile" evidence="12">
    <location>
        <position position="319"/>
    </location>
</feature>
<sequence>MAAVCPHIEESRLPIASASSKVYKDECLLCFDSQDMPNGINVCMTCFNGGCSNNHGDRSHADLHYRKASHALVLNVKRIKKAASRDSDTQPQKITKLAIQEEDDSLKYDLVTKVICLACGNLEIDSALPKIKTSVDGILQAVSAKKQSEIQSWQEETLRPCSHTKDLVQTQPRKLEGKAFAHCQNCDLQENLWLCLSCGNIGCGRAQYGGLGGNGHALSHFDAENHPIAVKLGTITPEGTADLFCYAHANEVINSNLSAHLSTFGINLMSQQKTEKSIAELQLEQNLKFDFSMTTEDGKIFTPMFGPGFTGLKNLGNSCYMASVLQVLFALDPFKTRYNDSFESHTSQCHELSAKCFHCQMGKIADGLMSGRYSIPIIGDDGEERGQEGIAPLMFKTLIGHGHHEFSTMRQQDAQEFLQYLLTTVEQKERSSGNDPSQAFRFKLEQRLQCLECTGVRYKTDPASSIMLSVPARVCGEEDGKKQYESVSLDECLHQYFEADMRQYECPCDKTTTTATFVQRFHSYPSVLSCAVSRFVPGDSWVMEKLNVELKVSEQIDLSQYRACGKLPNETLLPEEPKTGSAEIQIDAVALEQLMSMGFPENRCKRSLIKTGNTGPDAAMNWLMEHMDDPDIDDPITSVGETPSACTATEADISQLMDMGFSLIQAKTALGKTANNLDRAVDWLFSHSGSDMPMDDEPIITSNSTSADDTIDQGLAKYNLFAIISHRGTSAHCGHYVAFIKHGSQWVMYNDSKVVKVPDMSNYIGQGYIYLYKRE</sequence>
<dbReference type="STRING" id="684364.F4NXU7"/>
<dbReference type="GO" id="GO:0005634">
    <property type="term" value="C:nucleus"/>
    <property type="evidence" value="ECO:0000318"/>
    <property type="project" value="GO_Central"/>
</dbReference>
<dbReference type="PANTHER" id="PTHR24006">
    <property type="entry name" value="UBIQUITIN CARBOXYL-TERMINAL HYDROLASE"/>
    <property type="match status" value="1"/>
</dbReference>
<dbReference type="SMART" id="SM00290">
    <property type="entry name" value="ZnF_UBP"/>
    <property type="match status" value="2"/>
</dbReference>
<dbReference type="FunFam" id="3.30.40.10:FF:000396">
    <property type="entry name" value="Ubiquitin carboxyl-terminal hydrolase"/>
    <property type="match status" value="1"/>
</dbReference>
<dbReference type="InterPro" id="IPR038765">
    <property type="entry name" value="Papain-like_cys_pep_sf"/>
</dbReference>
<dbReference type="GO" id="GO:0016579">
    <property type="term" value="P:protein deubiquitination"/>
    <property type="evidence" value="ECO:0007669"/>
    <property type="project" value="InterPro"/>
</dbReference>
<keyword evidence="7 11" id="KW-0833">Ubl conjugation pathway</keyword>
<feature type="domain" description="UBA" evidence="16">
    <location>
        <begin position="647"/>
        <end position="687"/>
    </location>
</feature>
<dbReference type="InterPro" id="IPR016652">
    <property type="entry name" value="Ubiquitinyl_hydrolase"/>
</dbReference>
<dbReference type="OMA" id="FVPCEHT"/>
<dbReference type="GO" id="GO:0006508">
    <property type="term" value="P:proteolysis"/>
    <property type="evidence" value="ECO:0007669"/>
    <property type="project" value="UniProtKB-KW"/>
</dbReference>
<evidence type="ECO:0000313" key="19">
    <source>
        <dbReference type="EMBL" id="EGF82202.1"/>
    </source>
</evidence>
<dbReference type="SUPFAM" id="SSF46934">
    <property type="entry name" value="UBA-like"/>
    <property type="match status" value="1"/>
</dbReference>
<feature type="domain" description="USP" evidence="17">
    <location>
        <begin position="310"/>
        <end position="775"/>
    </location>
</feature>
<feature type="binding site" evidence="13">
    <location>
        <position position="186"/>
    </location>
    <ligand>
        <name>Zn(2+)</name>
        <dbReference type="ChEBI" id="CHEBI:29105"/>
    </ligand>
</feature>
<dbReference type="InterPro" id="IPR001394">
    <property type="entry name" value="Peptidase_C19_UCH"/>
</dbReference>
<dbReference type="PROSITE" id="PS00972">
    <property type="entry name" value="USP_1"/>
    <property type="match status" value="1"/>
</dbReference>
<dbReference type="GO" id="GO:0031647">
    <property type="term" value="P:regulation of protein stability"/>
    <property type="evidence" value="ECO:0000318"/>
    <property type="project" value="GO_Central"/>
</dbReference>
<evidence type="ECO:0000256" key="14">
    <source>
        <dbReference type="PROSITE-ProRule" id="PRU00502"/>
    </source>
</evidence>
<protein>
    <recommendedName>
        <fullName evidence="11 15">Ubiquitin carboxyl-terminal hydrolase</fullName>
        <ecNumber evidence="11 15">3.4.19.12</ecNumber>
    </recommendedName>
</protein>
<evidence type="ECO:0000256" key="1">
    <source>
        <dbReference type="ARBA" id="ARBA00000707"/>
    </source>
</evidence>
<dbReference type="PROSITE" id="PS00973">
    <property type="entry name" value="USP_2"/>
    <property type="match status" value="1"/>
</dbReference>
<feature type="domain" description="UBP-type" evidence="18">
    <location>
        <begin position="3"/>
        <end position="110"/>
    </location>
</feature>
<dbReference type="InterPro" id="IPR041432">
    <property type="entry name" value="UBP13_Znf-UBP_var"/>
</dbReference>
<dbReference type="PROSITE" id="PS50271">
    <property type="entry name" value="ZF_UBP"/>
    <property type="match status" value="2"/>
</dbReference>
<dbReference type="FunFam" id="3.30.40.10:FF:000587">
    <property type="entry name" value="Ubiquitin carboxyl-terminal hydrolase"/>
    <property type="match status" value="1"/>
</dbReference>
<name>F4NXU7_BATDJ</name>
<keyword evidence="6 14" id="KW-0863">Zinc-finger</keyword>
<proteinExistence type="inferred from homology"/>
<keyword evidence="3 11" id="KW-0645">Protease</keyword>
<dbReference type="Pfam" id="PF17807">
    <property type="entry name" value="zf-UBP_var"/>
    <property type="match status" value="1"/>
</dbReference>
<evidence type="ECO:0000259" key="16">
    <source>
        <dbReference type="PROSITE" id="PS50030"/>
    </source>
</evidence>
<dbReference type="RefSeq" id="XP_006677185.1">
    <property type="nucleotide sequence ID" value="XM_006677122.1"/>
</dbReference>
<comment type="catalytic activity">
    <reaction evidence="1 11 15">
        <text>Thiol-dependent hydrolysis of ester, thioester, amide, peptide and isopeptide bonds formed by the C-terminal Gly of ubiquitin (a 76-residue protein attached to proteins as an intracellular targeting signal).</text>
        <dbReference type="EC" id="3.4.19.12"/>
    </reaction>
</comment>
<dbReference type="HOGENOM" id="CLU_009884_1_0_1"/>
<feature type="binding site" evidence="13">
    <location>
        <position position="216"/>
    </location>
    <ligand>
        <name>Zn(2+)</name>
        <dbReference type="ChEBI" id="CHEBI:29105"/>
    </ligand>
</feature>
<dbReference type="InterPro" id="IPR015940">
    <property type="entry name" value="UBA"/>
</dbReference>
<keyword evidence="4 11" id="KW-0479">Metal-binding</keyword>
<evidence type="ECO:0000256" key="10">
    <source>
        <dbReference type="ARBA" id="ARBA00022833"/>
    </source>
</evidence>
<dbReference type="InterPro" id="IPR028889">
    <property type="entry name" value="USP"/>
</dbReference>
<keyword evidence="20" id="KW-1185">Reference proteome</keyword>
<feature type="active site" description="Proton acceptor" evidence="12">
    <location>
        <position position="735"/>
    </location>
</feature>
<feature type="binding site" evidence="13">
    <location>
        <position position="203"/>
    </location>
    <ligand>
        <name>Zn(2+)</name>
        <dbReference type="ChEBI" id="CHEBI:29105"/>
    </ligand>
</feature>
<dbReference type="Pfam" id="PF00443">
    <property type="entry name" value="UCH"/>
    <property type="match status" value="1"/>
</dbReference>
<reference evidence="19 20" key="1">
    <citation type="submission" date="2009-12" db="EMBL/GenBank/DDBJ databases">
        <title>The draft genome of Batrachochytrium dendrobatidis.</title>
        <authorList>
            <consortium name="US DOE Joint Genome Institute (JGI-PGF)"/>
            <person name="Kuo A."/>
            <person name="Salamov A."/>
            <person name="Schmutz J."/>
            <person name="Lucas S."/>
            <person name="Pitluck S."/>
            <person name="Rosenblum E."/>
            <person name="Stajich J."/>
            <person name="Eisen M."/>
            <person name="Grigoriev I.V."/>
        </authorList>
    </citation>
    <scope>NUCLEOTIDE SEQUENCE [LARGE SCALE GENOMIC DNA]</scope>
    <source>
        <strain evidence="20">JAM81 / FGSC 10211</strain>
    </source>
</reference>
<evidence type="ECO:0000256" key="3">
    <source>
        <dbReference type="ARBA" id="ARBA00022670"/>
    </source>
</evidence>
<comment type="similarity">
    <text evidence="2 11 15">Belongs to the peptidase C19 family.</text>
</comment>
<keyword evidence="8 11" id="KW-0378">Hydrolase</keyword>
<dbReference type="InterPro" id="IPR009060">
    <property type="entry name" value="UBA-like_sf"/>
</dbReference>
<dbReference type="PROSITE" id="PS50030">
    <property type="entry name" value="UBA"/>
    <property type="match status" value="2"/>
</dbReference>
<dbReference type="OrthoDB" id="361536at2759"/>
<dbReference type="MEROPS" id="C19.001"/>
<feature type="binding site" evidence="13">
    <location>
        <position position="183"/>
    </location>
    <ligand>
        <name>Zn(2+)</name>
        <dbReference type="ChEBI" id="CHEBI:29105"/>
    </ligand>
</feature>
<evidence type="ECO:0000259" key="17">
    <source>
        <dbReference type="PROSITE" id="PS50235"/>
    </source>
</evidence>
<evidence type="ECO:0000256" key="4">
    <source>
        <dbReference type="ARBA" id="ARBA00022723"/>
    </source>
</evidence>
<dbReference type="GO" id="GO:0005829">
    <property type="term" value="C:cytosol"/>
    <property type="evidence" value="ECO:0000318"/>
    <property type="project" value="GO_Central"/>
</dbReference>
<dbReference type="CDD" id="cd02658">
    <property type="entry name" value="Peptidase_C19B"/>
    <property type="match status" value="1"/>
</dbReference>
<dbReference type="GO" id="GO:0004843">
    <property type="term" value="F:cysteine-type deubiquitinase activity"/>
    <property type="evidence" value="ECO:0000318"/>
    <property type="project" value="GO_Central"/>
</dbReference>
<feature type="domain" description="UBP-type" evidence="18">
    <location>
        <begin position="159"/>
        <end position="268"/>
    </location>
</feature>
<keyword evidence="9 11" id="KW-0788">Thiol protease</keyword>
<dbReference type="InterPro" id="IPR013083">
    <property type="entry name" value="Znf_RING/FYVE/PHD"/>
</dbReference>
<dbReference type="Pfam" id="PF02148">
    <property type="entry name" value="zf-UBP"/>
    <property type="match status" value="1"/>
</dbReference>
<accession>F4NXU7</accession>
<dbReference type="CDD" id="cd14385">
    <property type="entry name" value="UBA1_spUBP14_like"/>
    <property type="match status" value="1"/>
</dbReference>
<dbReference type="GeneID" id="18237120"/>
<dbReference type="SUPFAM" id="SSF57850">
    <property type="entry name" value="RING/U-box"/>
    <property type="match status" value="2"/>
</dbReference>
<gene>
    <name evidence="19" type="ORF">BATDEDRAFT_16102</name>
</gene>
<dbReference type="Proteomes" id="UP000007241">
    <property type="component" value="Unassembled WGS sequence"/>
</dbReference>
<evidence type="ECO:0000256" key="12">
    <source>
        <dbReference type="PIRSR" id="PIRSR016308-1"/>
    </source>
</evidence>
<evidence type="ECO:0000256" key="11">
    <source>
        <dbReference type="PIRNR" id="PIRNR016308"/>
    </source>
</evidence>
<dbReference type="InParanoid" id="F4NXU7"/>
<dbReference type="Gene3D" id="3.90.70.10">
    <property type="entry name" value="Cysteine proteinases"/>
    <property type="match status" value="1"/>
</dbReference>
<evidence type="ECO:0000256" key="2">
    <source>
        <dbReference type="ARBA" id="ARBA00009085"/>
    </source>
</evidence>
<evidence type="ECO:0000256" key="15">
    <source>
        <dbReference type="RuleBase" id="RU366025"/>
    </source>
</evidence>
<evidence type="ECO:0000256" key="6">
    <source>
        <dbReference type="ARBA" id="ARBA00022771"/>
    </source>
</evidence>
<dbReference type="InterPro" id="IPR001607">
    <property type="entry name" value="Znf_UBP"/>
</dbReference>
<dbReference type="Gene3D" id="3.30.40.10">
    <property type="entry name" value="Zinc/RING finger domain, C3HC4 (zinc finger)"/>
    <property type="match status" value="2"/>
</dbReference>
<feature type="domain" description="UBA" evidence="16">
    <location>
        <begin position="585"/>
        <end position="626"/>
    </location>
</feature>
<dbReference type="SMART" id="SM00165">
    <property type="entry name" value="UBA"/>
    <property type="match status" value="2"/>
</dbReference>
<dbReference type="FunFam" id="1.10.8.10:FF:000153">
    <property type="entry name" value="Ubiquitin carboxyl-terminal hydrolase"/>
    <property type="match status" value="1"/>
</dbReference>
<evidence type="ECO:0000256" key="7">
    <source>
        <dbReference type="ARBA" id="ARBA00022786"/>
    </source>
</evidence>
<dbReference type="InterPro" id="IPR050164">
    <property type="entry name" value="Peptidase_C19"/>
</dbReference>
<dbReference type="FunFam" id="1.10.8.10:FF:000086">
    <property type="entry name" value="Ubiquitin carboxyl-terminal hydrolase"/>
    <property type="match status" value="1"/>
</dbReference>
<organism evidence="19 20">
    <name type="scientific">Batrachochytrium dendrobatidis (strain JAM81 / FGSC 10211)</name>
    <name type="common">Frog chytrid fungus</name>
    <dbReference type="NCBI Taxonomy" id="684364"/>
    <lineage>
        <taxon>Eukaryota</taxon>
        <taxon>Fungi</taxon>
        <taxon>Fungi incertae sedis</taxon>
        <taxon>Chytridiomycota</taxon>
        <taxon>Chytridiomycota incertae sedis</taxon>
        <taxon>Chytridiomycetes</taxon>
        <taxon>Rhizophydiales</taxon>
        <taxon>Rhizophydiales incertae sedis</taxon>
        <taxon>Batrachochytrium</taxon>
    </lineage>
</organism>
<keyword evidence="10 11" id="KW-0862">Zinc</keyword>
<dbReference type="SUPFAM" id="SSF54001">
    <property type="entry name" value="Cysteine proteinases"/>
    <property type="match status" value="1"/>
</dbReference>
<evidence type="ECO:0000256" key="8">
    <source>
        <dbReference type="ARBA" id="ARBA00022801"/>
    </source>
</evidence>
<dbReference type="PROSITE" id="PS50235">
    <property type="entry name" value="USP_3"/>
    <property type="match status" value="1"/>
</dbReference>
<evidence type="ECO:0000259" key="18">
    <source>
        <dbReference type="PROSITE" id="PS50271"/>
    </source>
</evidence>
<dbReference type="AlphaFoldDB" id="F4NXU7"/>
<dbReference type="InterPro" id="IPR018200">
    <property type="entry name" value="USP_CS"/>
</dbReference>
<dbReference type="PANTHER" id="PTHR24006:SF664">
    <property type="entry name" value="UBIQUITIN CARBOXYL-TERMINAL HYDROLASE"/>
    <property type="match status" value="1"/>
</dbReference>
<dbReference type="FunCoup" id="F4NXU7">
    <property type="interactions" value="627"/>
</dbReference>
<keyword evidence="5" id="KW-0677">Repeat</keyword>
<dbReference type="EC" id="3.4.19.12" evidence="11 15"/>
<dbReference type="EMBL" id="GL882881">
    <property type="protein sequence ID" value="EGF82202.1"/>
    <property type="molecule type" value="Genomic_DNA"/>
</dbReference>